<comment type="catalytic activity">
    <reaction evidence="11">
        <text>ATP + H2O = ADP + phosphate + H(+)</text>
        <dbReference type="Rhea" id="RHEA:13065"/>
        <dbReference type="ChEBI" id="CHEBI:15377"/>
        <dbReference type="ChEBI" id="CHEBI:15378"/>
        <dbReference type="ChEBI" id="CHEBI:30616"/>
        <dbReference type="ChEBI" id="CHEBI:43474"/>
        <dbReference type="ChEBI" id="CHEBI:456216"/>
        <dbReference type="EC" id="5.6.2.3"/>
    </reaction>
</comment>
<dbReference type="EMBL" id="LVVY01000093">
    <property type="protein sequence ID" value="OAM76467.1"/>
    <property type="molecule type" value="Genomic_DNA"/>
</dbReference>
<dbReference type="InterPro" id="IPR007693">
    <property type="entry name" value="DNA_helicase_DnaB-like_N"/>
</dbReference>
<proteinExistence type="inferred from homology"/>
<comment type="caution">
    <text evidence="13">The sequence shown here is derived from an EMBL/GenBank/DDBJ whole genome shotgun (WGS) entry which is preliminary data.</text>
</comment>
<keyword evidence="7" id="KW-0067">ATP-binding</keyword>
<evidence type="ECO:0000259" key="12">
    <source>
        <dbReference type="PROSITE" id="PS51199"/>
    </source>
</evidence>
<keyword evidence="3" id="KW-0235">DNA replication</keyword>
<dbReference type="Gene3D" id="1.10.860.10">
    <property type="entry name" value="DNAb Helicase, Chain A"/>
    <property type="match status" value="1"/>
</dbReference>
<dbReference type="EC" id="5.6.2.3" evidence="10"/>
<evidence type="ECO:0000256" key="5">
    <source>
        <dbReference type="ARBA" id="ARBA00022801"/>
    </source>
</evidence>
<dbReference type="InterPro" id="IPR007694">
    <property type="entry name" value="DNA_helicase_DnaB-like_C"/>
</dbReference>
<dbReference type="GO" id="GO:0003677">
    <property type="term" value="F:DNA binding"/>
    <property type="evidence" value="ECO:0007669"/>
    <property type="project" value="UniProtKB-KW"/>
</dbReference>
<keyword evidence="4" id="KW-0547">Nucleotide-binding</keyword>
<evidence type="ECO:0000256" key="10">
    <source>
        <dbReference type="ARBA" id="ARBA00044969"/>
    </source>
</evidence>
<evidence type="ECO:0000256" key="7">
    <source>
        <dbReference type="ARBA" id="ARBA00022840"/>
    </source>
</evidence>
<dbReference type="PANTHER" id="PTHR30153:SF2">
    <property type="entry name" value="REPLICATIVE DNA HELICASE"/>
    <property type="match status" value="1"/>
</dbReference>
<keyword evidence="5" id="KW-0378">Hydrolase</keyword>
<keyword evidence="6" id="KW-0347">Helicase</keyword>
<dbReference type="InterPro" id="IPR027417">
    <property type="entry name" value="P-loop_NTPase"/>
</dbReference>
<protein>
    <recommendedName>
        <fullName evidence="10">DNA 5'-3' helicase</fullName>
        <ecNumber evidence="10">5.6.2.3</ecNumber>
    </recommendedName>
</protein>
<dbReference type="AlphaFoldDB" id="A0A178HUY8"/>
<sequence>MTDPAFVPEIEQNLLGAILSGGDHRPTLARLTPEHFIEPAHAEIYRLACAAQEQYGTTTMPTVFKLASPEFVQGFADRTGTPFGSYLSGLVSSTPFDARNIKGGAKAVVSQWVRLGLKAEAEALAAAASDPATNPAELARAIVARADEIASHLRTRGRTNTRQTFAEAAQEALTASIEASGRKGLTGITSGLIDLDRATGGLQRRDLILIGARPSMGKTTLGTSIARHAGASGVGVGVFSLEMDNAKLTARMLSDLAHDAGHHIAYQDIIAGRLTEDQKDAIAGALERHTALPIIFDDASSLIIAEIRARTETMLEDAQDRGVSLGLLIIDHLGKVKPSARYAGNRNNEIGEITDGLKALAREYDLAVVLLSQLSRQVEQRDDKRPVLSDLRDSGNIEQDADAVMFLHRQAYYLERAKPEKYDERIEWEAELAAVCCASNRVSLSVN</sequence>
<evidence type="ECO:0000256" key="1">
    <source>
        <dbReference type="ARBA" id="ARBA00008428"/>
    </source>
</evidence>
<evidence type="ECO:0000256" key="3">
    <source>
        <dbReference type="ARBA" id="ARBA00022705"/>
    </source>
</evidence>
<reference evidence="13 14" key="1">
    <citation type="submission" date="2016-03" db="EMBL/GenBank/DDBJ databases">
        <title>Genome sequencing of Devosia sp. S37.</title>
        <authorList>
            <person name="Mohd Nor M."/>
        </authorList>
    </citation>
    <scope>NUCLEOTIDE SEQUENCE [LARGE SCALE GENOMIC DNA]</scope>
    <source>
        <strain evidence="13 14">S37</strain>
    </source>
</reference>
<comment type="similarity">
    <text evidence="1">Belongs to the helicase family. DnaB subfamily.</text>
</comment>
<feature type="non-terminal residue" evidence="13">
    <location>
        <position position="447"/>
    </location>
</feature>
<gene>
    <name evidence="13" type="ORF">A3840_12440</name>
</gene>
<organism evidence="13 14">
    <name type="scientific">Devosia elaeis</name>
    <dbReference type="NCBI Taxonomy" id="1770058"/>
    <lineage>
        <taxon>Bacteria</taxon>
        <taxon>Pseudomonadati</taxon>
        <taxon>Pseudomonadota</taxon>
        <taxon>Alphaproteobacteria</taxon>
        <taxon>Hyphomicrobiales</taxon>
        <taxon>Devosiaceae</taxon>
        <taxon>Devosia</taxon>
    </lineage>
</organism>
<dbReference type="STRING" id="1770058.A3840_12440"/>
<evidence type="ECO:0000256" key="11">
    <source>
        <dbReference type="ARBA" id="ARBA00048954"/>
    </source>
</evidence>
<name>A0A178HUY8_9HYPH</name>
<dbReference type="GO" id="GO:0043139">
    <property type="term" value="F:5'-3' DNA helicase activity"/>
    <property type="evidence" value="ECO:0007669"/>
    <property type="project" value="UniProtKB-EC"/>
</dbReference>
<evidence type="ECO:0000256" key="2">
    <source>
        <dbReference type="ARBA" id="ARBA00022515"/>
    </source>
</evidence>
<dbReference type="SUPFAM" id="SSF52540">
    <property type="entry name" value="P-loop containing nucleoside triphosphate hydrolases"/>
    <property type="match status" value="1"/>
</dbReference>
<dbReference type="PROSITE" id="PS51199">
    <property type="entry name" value="SF4_HELICASE"/>
    <property type="match status" value="1"/>
</dbReference>
<evidence type="ECO:0000256" key="9">
    <source>
        <dbReference type="ARBA" id="ARBA00023235"/>
    </source>
</evidence>
<dbReference type="InterPro" id="IPR016136">
    <property type="entry name" value="DNA_helicase_N/primase_C"/>
</dbReference>
<feature type="domain" description="SF4 helicase" evidence="12">
    <location>
        <begin position="181"/>
        <end position="447"/>
    </location>
</feature>
<dbReference type="SUPFAM" id="SSF48024">
    <property type="entry name" value="N-terminal domain of DnaB helicase"/>
    <property type="match status" value="1"/>
</dbReference>
<dbReference type="Gene3D" id="3.40.50.300">
    <property type="entry name" value="P-loop containing nucleotide triphosphate hydrolases"/>
    <property type="match status" value="1"/>
</dbReference>
<evidence type="ECO:0000256" key="8">
    <source>
        <dbReference type="ARBA" id="ARBA00023125"/>
    </source>
</evidence>
<dbReference type="GO" id="GO:0006269">
    <property type="term" value="P:DNA replication, synthesis of primer"/>
    <property type="evidence" value="ECO:0007669"/>
    <property type="project" value="UniProtKB-KW"/>
</dbReference>
<evidence type="ECO:0000256" key="6">
    <source>
        <dbReference type="ARBA" id="ARBA00022806"/>
    </source>
</evidence>
<dbReference type="InterPro" id="IPR036185">
    <property type="entry name" value="DNA_heli_DnaB-like_N_sf"/>
</dbReference>
<dbReference type="GO" id="GO:0005829">
    <property type="term" value="C:cytosol"/>
    <property type="evidence" value="ECO:0007669"/>
    <property type="project" value="TreeGrafter"/>
</dbReference>
<dbReference type="GO" id="GO:0016787">
    <property type="term" value="F:hydrolase activity"/>
    <property type="evidence" value="ECO:0007669"/>
    <property type="project" value="UniProtKB-KW"/>
</dbReference>
<evidence type="ECO:0000313" key="14">
    <source>
        <dbReference type="Proteomes" id="UP000078389"/>
    </source>
</evidence>
<dbReference type="Pfam" id="PF00772">
    <property type="entry name" value="DnaB"/>
    <property type="match status" value="1"/>
</dbReference>
<keyword evidence="14" id="KW-1185">Reference proteome</keyword>
<dbReference type="Pfam" id="PF03796">
    <property type="entry name" value="DnaB_C"/>
    <property type="match status" value="1"/>
</dbReference>
<keyword evidence="8" id="KW-0238">DNA-binding</keyword>
<evidence type="ECO:0000256" key="4">
    <source>
        <dbReference type="ARBA" id="ARBA00022741"/>
    </source>
</evidence>
<dbReference type="Proteomes" id="UP000078389">
    <property type="component" value="Unassembled WGS sequence"/>
</dbReference>
<dbReference type="PANTHER" id="PTHR30153">
    <property type="entry name" value="REPLICATIVE DNA HELICASE DNAB"/>
    <property type="match status" value="1"/>
</dbReference>
<keyword evidence="9" id="KW-0413">Isomerase</keyword>
<dbReference type="GO" id="GO:0005524">
    <property type="term" value="F:ATP binding"/>
    <property type="evidence" value="ECO:0007669"/>
    <property type="project" value="UniProtKB-KW"/>
</dbReference>
<keyword evidence="2" id="KW-0639">Primosome</keyword>
<evidence type="ECO:0000313" key="13">
    <source>
        <dbReference type="EMBL" id="OAM76467.1"/>
    </source>
</evidence>
<dbReference type="GO" id="GO:1990077">
    <property type="term" value="C:primosome complex"/>
    <property type="evidence" value="ECO:0007669"/>
    <property type="project" value="UniProtKB-KW"/>
</dbReference>
<accession>A0A178HUY8</accession>